<evidence type="ECO:0000313" key="10">
    <source>
        <dbReference type="Proteomes" id="UP000054422"/>
    </source>
</evidence>
<dbReference type="EMBL" id="JNCF01000032">
    <property type="protein sequence ID" value="KGP62952.1"/>
    <property type="molecule type" value="Genomic_DNA"/>
</dbReference>
<dbReference type="PANTHER" id="PTHR11080:SF2">
    <property type="entry name" value="LD05707P"/>
    <property type="match status" value="1"/>
</dbReference>
<evidence type="ECO:0000256" key="5">
    <source>
        <dbReference type="ARBA" id="ARBA00037900"/>
    </source>
</evidence>
<evidence type="ECO:0000259" key="8">
    <source>
        <dbReference type="Pfam" id="PF00857"/>
    </source>
</evidence>
<dbReference type="InterPro" id="IPR052347">
    <property type="entry name" value="Isochorismatase_Nicotinamidase"/>
</dbReference>
<dbReference type="InterPro" id="IPR000868">
    <property type="entry name" value="Isochorismatase-like_dom"/>
</dbReference>
<comment type="pathway">
    <text evidence="5">Cofactor biosynthesis; nicotinate biosynthesis; nicotinate from nicotinamide: step 1/1.</text>
</comment>
<dbReference type="GO" id="GO:0019363">
    <property type="term" value="P:pyridine nucleotide biosynthetic process"/>
    <property type="evidence" value="ECO:0007669"/>
    <property type="project" value="UniProtKB-KW"/>
</dbReference>
<dbReference type="PANTHER" id="PTHR11080">
    <property type="entry name" value="PYRAZINAMIDASE/NICOTINAMIDASE"/>
    <property type="match status" value="1"/>
</dbReference>
<dbReference type="OrthoDB" id="9791276at2"/>
<dbReference type="InterPro" id="IPR036380">
    <property type="entry name" value="Isochorismatase-like_sf"/>
</dbReference>
<dbReference type="EC" id="3.5.1.19" evidence="6"/>
<keyword evidence="10" id="KW-1185">Reference proteome</keyword>
<keyword evidence="2" id="KW-0662">Pyridine nucleotide biosynthesis</keyword>
<dbReference type="GO" id="GO:0008936">
    <property type="term" value="F:nicotinamidase activity"/>
    <property type="evidence" value="ECO:0007669"/>
    <property type="project" value="UniProtKB-EC"/>
</dbReference>
<evidence type="ECO:0000256" key="7">
    <source>
        <dbReference type="ARBA" id="ARBA00043224"/>
    </source>
</evidence>
<dbReference type="AlphaFoldDB" id="A0A0A2SQD1"/>
<comment type="similarity">
    <text evidence="1">Belongs to the isochorismatase family.</text>
</comment>
<keyword evidence="3" id="KW-0479">Metal-binding</keyword>
<sequence>MKTLIILDVQIDFMPGGALAVPKGDIIVPVINSMLHHFDLIIATQDWHPPNHMSFASNHLGKKPFEKIKVGEMEQTLWPDHCIQGSVGAQFHPQLNTDPIETIFRKGTDPNIDSYSGFYDNLHQKTTGLAGYLREKGTEKLYFCGLCADICVYFTIKDAFNEGFSCCLIEDSTQALVIEDFIKIKKEFIEQGIDIIESRNLPMN</sequence>
<name>A0A0A2SQD1_9GAMM</name>
<protein>
    <recommendedName>
        <fullName evidence="6">nicotinamidase</fullName>
        <ecNumber evidence="6">3.5.1.19</ecNumber>
    </recommendedName>
    <alternativeName>
        <fullName evidence="7">Nicotinamide deamidase</fullName>
    </alternativeName>
</protein>
<accession>A0A0A2SQD1</accession>
<dbReference type="Pfam" id="PF00857">
    <property type="entry name" value="Isochorismatase"/>
    <property type="match status" value="1"/>
</dbReference>
<keyword evidence="4" id="KW-0378">Hydrolase</keyword>
<dbReference type="GO" id="GO:0046872">
    <property type="term" value="F:metal ion binding"/>
    <property type="evidence" value="ECO:0007669"/>
    <property type="project" value="UniProtKB-KW"/>
</dbReference>
<feature type="domain" description="Isochorismatase-like" evidence="8">
    <location>
        <begin position="3"/>
        <end position="176"/>
    </location>
</feature>
<reference evidence="9 10" key="1">
    <citation type="submission" date="2014-05" db="EMBL/GenBank/DDBJ databases">
        <authorList>
            <person name="Rizzardi K."/>
            <person name="Winiecka-Krusnell J."/>
            <person name="Ramliden M."/>
            <person name="Alm E."/>
            <person name="Andersson S."/>
            <person name="Byfors S."/>
        </authorList>
    </citation>
    <scope>NUCLEOTIDE SEQUENCE [LARGE SCALE GENOMIC DNA]</scope>
    <source>
        <strain evidence="9 10">LEGN</strain>
    </source>
</reference>
<evidence type="ECO:0000256" key="2">
    <source>
        <dbReference type="ARBA" id="ARBA00022642"/>
    </source>
</evidence>
<gene>
    <name evidence="9" type="ORF">EP47_07490</name>
</gene>
<evidence type="ECO:0000256" key="3">
    <source>
        <dbReference type="ARBA" id="ARBA00022723"/>
    </source>
</evidence>
<evidence type="ECO:0000256" key="6">
    <source>
        <dbReference type="ARBA" id="ARBA00039017"/>
    </source>
</evidence>
<dbReference type="Proteomes" id="UP000054422">
    <property type="component" value="Unassembled WGS sequence"/>
</dbReference>
<dbReference type="CDD" id="cd01011">
    <property type="entry name" value="nicotinamidase"/>
    <property type="match status" value="1"/>
</dbReference>
<dbReference type="NCBIfam" id="NF008623">
    <property type="entry name" value="PRK11609.1"/>
    <property type="match status" value="1"/>
</dbReference>
<dbReference type="Gene3D" id="3.40.50.850">
    <property type="entry name" value="Isochorismatase-like"/>
    <property type="match status" value="1"/>
</dbReference>
<proteinExistence type="inferred from homology"/>
<dbReference type="STRING" id="1498499.EP47_07490"/>
<evidence type="ECO:0000256" key="1">
    <source>
        <dbReference type="ARBA" id="ARBA00006336"/>
    </source>
</evidence>
<dbReference type="SUPFAM" id="SSF52499">
    <property type="entry name" value="Isochorismatase-like hydrolases"/>
    <property type="match status" value="1"/>
</dbReference>
<comment type="caution">
    <text evidence="9">The sequence shown here is derived from an EMBL/GenBank/DDBJ whole genome shotgun (WGS) entry which is preliminary data.</text>
</comment>
<organism evidence="9 10">
    <name type="scientific">Legionella norrlandica</name>
    <dbReference type="NCBI Taxonomy" id="1498499"/>
    <lineage>
        <taxon>Bacteria</taxon>
        <taxon>Pseudomonadati</taxon>
        <taxon>Pseudomonadota</taxon>
        <taxon>Gammaproteobacteria</taxon>
        <taxon>Legionellales</taxon>
        <taxon>Legionellaceae</taxon>
        <taxon>Legionella</taxon>
    </lineage>
</organism>
<evidence type="ECO:0000313" key="9">
    <source>
        <dbReference type="EMBL" id="KGP62952.1"/>
    </source>
</evidence>
<dbReference type="RefSeq" id="WP_035890282.1">
    <property type="nucleotide sequence ID" value="NZ_JNCF01000032.1"/>
</dbReference>
<evidence type="ECO:0000256" key="4">
    <source>
        <dbReference type="ARBA" id="ARBA00022801"/>
    </source>
</evidence>